<dbReference type="eggNOG" id="KOG1231">
    <property type="taxonomic scope" value="Eukaryota"/>
</dbReference>
<dbReference type="OMA" id="GAENHER"/>
<dbReference type="EMBL" id="KB705518">
    <property type="protein sequence ID" value="EMR72112.1"/>
    <property type="molecule type" value="Genomic_DNA"/>
</dbReference>
<evidence type="ECO:0000313" key="5">
    <source>
        <dbReference type="Proteomes" id="UP000012174"/>
    </source>
</evidence>
<organism evidence="4 5">
    <name type="scientific">Eutypa lata (strain UCR-EL1)</name>
    <name type="common">Grapevine dieback disease fungus</name>
    <name type="synonym">Eutypa armeniacae</name>
    <dbReference type="NCBI Taxonomy" id="1287681"/>
    <lineage>
        <taxon>Eukaryota</taxon>
        <taxon>Fungi</taxon>
        <taxon>Dikarya</taxon>
        <taxon>Ascomycota</taxon>
        <taxon>Pezizomycotina</taxon>
        <taxon>Sordariomycetes</taxon>
        <taxon>Xylariomycetidae</taxon>
        <taxon>Xylariales</taxon>
        <taxon>Diatrypaceae</taxon>
        <taxon>Eutypa</taxon>
    </lineage>
</organism>
<dbReference type="HOGENOM" id="CLU_018354_1_4_1"/>
<gene>
    <name evidence="4" type="ORF">UCREL1_818</name>
</gene>
<accession>M7T681</accession>
<dbReference type="PANTHER" id="PTHR42973">
    <property type="entry name" value="BINDING OXIDOREDUCTASE, PUTATIVE (AFU_ORTHOLOGUE AFUA_1G17690)-RELATED"/>
    <property type="match status" value="1"/>
</dbReference>
<sequence>MKTFKSMEIWDGNCIFPKTATDALLDAFIDFTKGLAATPDSHFLGLWTYSPEAKDIFVLAILTSFDGVENPKSLEKFLAIPGQKEMKRTTIAQKMIDFRMPAGQHDMWYTLTFKLDLRIAKRSTEIFEGLVEHLKTFVPDGNFVYYMVLQPLPASFAQHSVAQGGNVMGLENIHEDLILFMTTLEVPTPELAEAIYPMYIKSMEEIESYAKSVDGNVGFRYLNYSDSSQDPLGSYGKESIKRMRDAAAKYDPDGVFQTRVPGGFKVSSIRS</sequence>
<evidence type="ECO:0000313" key="4">
    <source>
        <dbReference type="EMBL" id="EMR72112.1"/>
    </source>
</evidence>
<evidence type="ECO:0000256" key="3">
    <source>
        <dbReference type="ARBA" id="ARBA00023002"/>
    </source>
</evidence>
<dbReference type="PANTHER" id="PTHR42973:SF53">
    <property type="entry name" value="FAD-BINDING PCMH-TYPE DOMAIN-CONTAINING PROTEIN-RELATED"/>
    <property type="match status" value="1"/>
</dbReference>
<keyword evidence="2" id="KW-0274">FAD</keyword>
<evidence type="ECO:0000256" key="1">
    <source>
        <dbReference type="ARBA" id="ARBA00022630"/>
    </source>
</evidence>
<keyword evidence="5" id="KW-1185">Reference proteome</keyword>
<dbReference type="Proteomes" id="UP000012174">
    <property type="component" value="Unassembled WGS sequence"/>
</dbReference>
<dbReference type="InterPro" id="IPR050416">
    <property type="entry name" value="FAD-linked_Oxidoreductase"/>
</dbReference>
<reference evidence="5" key="1">
    <citation type="journal article" date="2013" name="Genome Announc.">
        <title>Draft genome sequence of the grapevine dieback fungus Eutypa lata UCR-EL1.</title>
        <authorList>
            <person name="Blanco-Ulate B."/>
            <person name="Rolshausen P.E."/>
            <person name="Cantu D."/>
        </authorList>
    </citation>
    <scope>NUCLEOTIDE SEQUENCE [LARGE SCALE GENOMIC DNA]</scope>
    <source>
        <strain evidence="5">UCR-EL1</strain>
    </source>
</reference>
<proteinExistence type="predicted"/>
<keyword evidence="1" id="KW-0285">Flavoprotein</keyword>
<protein>
    <submittedName>
        <fullName evidence="4">Putative fad binding domain containing protein</fullName>
    </submittedName>
</protein>
<dbReference type="OrthoDB" id="2151789at2759"/>
<dbReference type="AlphaFoldDB" id="M7T681"/>
<keyword evidence="3" id="KW-0560">Oxidoreductase</keyword>
<evidence type="ECO:0000256" key="2">
    <source>
        <dbReference type="ARBA" id="ARBA00022827"/>
    </source>
</evidence>
<name>M7T681_EUTLA</name>
<dbReference type="KEGG" id="ela:UCREL1_818"/>
<dbReference type="GO" id="GO:0016491">
    <property type="term" value="F:oxidoreductase activity"/>
    <property type="evidence" value="ECO:0007669"/>
    <property type="project" value="UniProtKB-KW"/>
</dbReference>